<dbReference type="VEuPathDB" id="MicrosporidiaDB:NCER_100115"/>
<dbReference type="VEuPathDB" id="MicrosporidiaDB:G9O61_00g009440"/>
<dbReference type="GeneID" id="36319731"/>
<organism evidence="6 7">
    <name type="scientific">Vairimorpha ceranae</name>
    <dbReference type="NCBI Taxonomy" id="40302"/>
    <lineage>
        <taxon>Eukaryota</taxon>
        <taxon>Fungi</taxon>
        <taxon>Fungi incertae sedis</taxon>
        <taxon>Microsporidia</taxon>
        <taxon>Nosematidae</taxon>
        <taxon>Vairimorpha</taxon>
    </lineage>
</organism>
<dbReference type="GO" id="GO:0030686">
    <property type="term" value="C:90S preribosome"/>
    <property type="evidence" value="ECO:0007669"/>
    <property type="project" value="TreeGrafter"/>
</dbReference>
<dbReference type="GO" id="GO:0003924">
    <property type="term" value="F:GTPase activity"/>
    <property type="evidence" value="ECO:0007669"/>
    <property type="project" value="TreeGrafter"/>
</dbReference>
<dbReference type="Pfam" id="PF04950">
    <property type="entry name" value="RIBIOP_C"/>
    <property type="match status" value="1"/>
</dbReference>
<keyword evidence="7" id="KW-1185">Reference proteome</keyword>
<comment type="caution">
    <text evidence="6">The sequence shown here is derived from an EMBL/GenBank/DDBJ whole genome shotgun (WGS) entry which is preliminary data.</text>
</comment>
<dbReference type="Pfam" id="PF08142">
    <property type="entry name" value="AARP2CN"/>
    <property type="match status" value="1"/>
</dbReference>
<name>A0A0F9ZCD3_9MICR</name>
<dbReference type="Pfam" id="PF22298">
    <property type="entry name" value="Tsr1_G-like"/>
    <property type="match status" value="1"/>
</dbReference>
<dbReference type="PANTHER" id="PTHR12858:SF2">
    <property type="entry name" value="RIBOSOME BIOGENESIS PROTEIN BMS1 HOMOLOG"/>
    <property type="match status" value="1"/>
</dbReference>
<reference evidence="6 7" key="1">
    <citation type="journal article" date="2015" name="Environ. Microbiol.">
        <title>Genome analyses suggest the presence of polyploidy and recent human-driven expansions in eight global populations of the honeybee pathogen Nosema ceranae.</title>
        <authorList>
            <person name="Pelin A."/>
            <person name="Selman M."/>
            <person name="Aris-Brosou S."/>
            <person name="Farinelli L."/>
            <person name="Corradi N."/>
        </authorList>
    </citation>
    <scope>NUCLEOTIDE SEQUENCE [LARGE SCALE GENOMIC DNA]</scope>
    <source>
        <strain evidence="6 7">PA08 1199</strain>
    </source>
</reference>
<dbReference type="InterPro" id="IPR030387">
    <property type="entry name" value="G_Bms1/Tsr1_dom"/>
</dbReference>
<keyword evidence="3" id="KW-0539">Nucleus</keyword>
<feature type="coiled-coil region" evidence="4">
    <location>
        <begin position="726"/>
        <end position="767"/>
    </location>
</feature>
<dbReference type="GO" id="GO:0005525">
    <property type="term" value="F:GTP binding"/>
    <property type="evidence" value="ECO:0007669"/>
    <property type="project" value="TreeGrafter"/>
</dbReference>
<dbReference type="RefSeq" id="XP_024331046.1">
    <property type="nucleotide sequence ID" value="XM_024474803.1"/>
</dbReference>
<dbReference type="SMART" id="SM00785">
    <property type="entry name" value="AARP2CN"/>
    <property type="match status" value="1"/>
</dbReference>
<dbReference type="GO" id="GO:0000462">
    <property type="term" value="P:maturation of SSU-rRNA from tricistronic rRNA transcript (SSU-rRNA, 5.8S rRNA, LSU-rRNA)"/>
    <property type="evidence" value="ECO:0007669"/>
    <property type="project" value="TreeGrafter"/>
</dbReference>
<dbReference type="VEuPathDB" id="MicrosporidiaDB:AAJ76_2500034292"/>
<evidence type="ECO:0000259" key="5">
    <source>
        <dbReference type="PROSITE" id="PS51714"/>
    </source>
</evidence>
<accession>A0A0F9ZCD3</accession>
<dbReference type="PROSITE" id="PS51714">
    <property type="entry name" value="G_BMS1"/>
    <property type="match status" value="1"/>
</dbReference>
<dbReference type="InterPro" id="IPR007034">
    <property type="entry name" value="BMS1_TSR1_C"/>
</dbReference>
<keyword evidence="2" id="KW-0690">Ribosome biogenesis</keyword>
<dbReference type="InterPro" id="IPR039761">
    <property type="entry name" value="Bms1/Tsr1"/>
</dbReference>
<dbReference type="InterPro" id="IPR012948">
    <property type="entry name" value="AARP2CN"/>
</dbReference>
<dbReference type="AlphaFoldDB" id="A0A0F9ZCD3"/>
<sequence length="781" mass="91036">MEDKKKEKHLNSKKMLAKIKYEENKIKLPIKNMCYKNDPPAFVTVVGSKDSGKSSVIKSLVKKFTKQSLEQVTGPITLTVSREKRITLFECKDDIHQYVDTSKVSDMVIFVINATVGLECETLEYLSLLLSNGLPKIVFVVTHTDRNNDKKLFKKIKKQIYDEVCDGLKFFYLGMCDGKYNDSEILNLSRVIISMKYRPLEWKCSHPHIVIDKIDDFNIYGYIRGSPISKGVDVHIPGFCDTKIKSFEILEDPVPLKQEERLSSKKVFLYAPMSHIENTDIEIILEKSQDVEIKQVEEIKLFKKFKNNLQNEKADDSICYEPDIQICDENIEEEVNNNKANIISESSDDEQDFESIKQQVKERFRKEAFSENDFVEKFNEKYVEKINTADNIYLQEKHLIEENKLKTEQFKIRDIAYPGEYVKIYLDIDFDKNTDFSKIIILGINLISETKQEILQGKIKTNKWYNKLLKTNDPLLFSVGWRRFQSIPVYSSKTSGENRMLKYSFKHGFCLINFYGTIVPPGTSFSVFSESAKFRVLGYGNIMDVTGEHNLVKKLKLVGYPSKIMGNTAFIKDMFTSDLEVLKFKNAKVKSVSGLKGIVKNPVGKFGEFRGAFEGEMLMSDIVILKCFVPFPVHKFSFPVENFNNFWKGLRSLREIRDEYGIKIEDKYIEEVSSELSEDTKDNEEFELPDELEKKLPFDKRKIQKVNRRIQLPVAPEDKERLEFEKELALKRKEKETQLLKNAKAKEQKLQKEREVFVKEKEEKRKKTIISSKLHKKRYKN</sequence>
<evidence type="ECO:0000256" key="1">
    <source>
        <dbReference type="ARBA" id="ARBA00004604"/>
    </source>
</evidence>
<evidence type="ECO:0000313" key="6">
    <source>
        <dbReference type="EMBL" id="KKO75304.1"/>
    </source>
</evidence>
<evidence type="ECO:0000256" key="4">
    <source>
        <dbReference type="SAM" id="Coils"/>
    </source>
</evidence>
<comment type="subcellular location">
    <subcellularLocation>
        <location evidence="1">Nucleus</location>
        <location evidence="1">Nucleolus</location>
    </subcellularLocation>
</comment>
<gene>
    <name evidence="6" type="ORF">AAJ76_2500034292</name>
</gene>
<dbReference type="SMART" id="SM01362">
    <property type="entry name" value="DUF663"/>
    <property type="match status" value="1"/>
</dbReference>
<protein>
    <submittedName>
        <fullName evidence="6">Gtp binding protein bms1</fullName>
    </submittedName>
</protein>
<keyword evidence="4" id="KW-0175">Coiled coil</keyword>
<proteinExistence type="predicted"/>
<dbReference type="GO" id="GO:0000479">
    <property type="term" value="P:endonucleolytic cleavage of tricistronic rRNA transcript (SSU-rRNA, 5.8S rRNA, LSU-rRNA)"/>
    <property type="evidence" value="ECO:0007669"/>
    <property type="project" value="TreeGrafter"/>
</dbReference>
<evidence type="ECO:0000256" key="2">
    <source>
        <dbReference type="ARBA" id="ARBA00022517"/>
    </source>
</evidence>
<dbReference type="PANTHER" id="PTHR12858">
    <property type="entry name" value="RIBOSOME BIOGENESIS PROTEIN"/>
    <property type="match status" value="1"/>
</dbReference>
<dbReference type="Gene3D" id="3.40.50.300">
    <property type="entry name" value="P-loop containing nucleotide triphosphate hydrolases"/>
    <property type="match status" value="1"/>
</dbReference>
<dbReference type="EMBL" id="JPQZ01000025">
    <property type="protein sequence ID" value="KKO75304.1"/>
    <property type="molecule type" value="Genomic_DNA"/>
</dbReference>
<dbReference type="GO" id="GO:0005730">
    <property type="term" value="C:nucleolus"/>
    <property type="evidence" value="ECO:0007669"/>
    <property type="project" value="UniProtKB-SubCell"/>
</dbReference>
<dbReference type="Proteomes" id="UP000034350">
    <property type="component" value="Unassembled WGS sequence"/>
</dbReference>
<evidence type="ECO:0000313" key="7">
    <source>
        <dbReference type="Proteomes" id="UP000034350"/>
    </source>
</evidence>
<dbReference type="GO" id="GO:0034511">
    <property type="term" value="F:U3 snoRNA binding"/>
    <property type="evidence" value="ECO:0007669"/>
    <property type="project" value="TreeGrafter"/>
</dbReference>
<dbReference type="InterPro" id="IPR027417">
    <property type="entry name" value="P-loop_NTPase"/>
</dbReference>
<dbReference type="OrthoDB" id="10260897at2759"/>
<feature type="domain" description="Bms1-type G" evidence="5">
    <location>
        <begin position="39"/>
        <end position="198"/>
    </location>
</feature>
<dbReference type="SUPFAM" id="SSF52540">
    <property type="entry name" value="P-loop containing nucleoside triphosphate hydrolases"/>
    <property type="match status" value="1"/>
</dbReference>
<evidence type="ECO:0000256" key="3">
    <source>
        <dbReference type="ARBA" id="ARBA00023242"/>
    </source>
</evidence>